<keyword evidence="6" id="KW-0378">Hydrolase</keyword>
<dbReference type="InterPro" id="IPR002731">
    <property type="entry name" value="ATPase_BadF"/>
</dbReference>
<dbReference type="InterPro" id="IPR008275">
    <property type="entry name" value="CoA_E_activase_dom"/>
</dbReference>
<dbReference type="EC" id="3.-.-.-" evidence="6"/>
<dbReference type="EMBL" id="MLJW01000955">
    <property type="protein sequence ID" value="OIQ81206.1"/>
    <property type="molecule type" value="Genomic_DNA"/>
</dbReference>
<evidence type="ECO:0000256" key="1">
    <source>
        <dbReference type="ARBA" id="ARBA00001966"/>
    </source>
</evidence>
<comment type="cofactor">
    <cofactor evidence="1">
        <name>[4Fe-4S] cluster</name>
        <dbReference type="ChEBI" id="CHEBI:49883"/>
    </cofactor>
</comment>
<dbReference type="SUPFAM" id="SSF53067">
    <property type="entry name" value="Actin-like ATPase domain"/>
    <property type="match status" value="1"/>
</dbReference>
<evidence type="ECO:0000256" key="4">
    <source>
        <dbReference type="ARBA" id="ARBA00023014"/>
    </source>
</evidence>
<dbReference type="GO" id="GO:0046872">
    <property type="term" value="F:metal ion binding"/>
    <property type="evidence" value="ECO:0007669"/>
    <property type="project" value="UniProtKB-KW"/>
</dbReference>
<dbReference type="NCBIfam" id="TIGR00241">
    <property type="entry name" value="CoA_E_activ"/>
    <property type="match status" value="1"/>
</dbReference>
<comment type="caution">
    <text evidence="6">The sequence shown here is derived from an EMBL/GenBank/DDBJ whole genome shotgun (WGS) entry which is preliminary data.</text>
</comment>
<evidence type="ECO:0000259" key="5">
    <source>
        <dbReference type="Pfam" id="PF01869"/>
    </source>
</evidence>
<keyword evidence="4" id="KW-0411">Iron-sulfur</keyword>
<reference evidence="6" key="1">
    <citation type="submission" date="2016-10" db="EMBL/GenBank/DDBJ databases">
        <title>Sequence of Gallionella enrichment culture.</title>
        <authorList>
            <person name="Poehlein A."/>
            <person name="Muehling M."/>
            <person name="Daniel R."/>
        </authorList>
    </citation>
    <scope>NUCLEOTIDE SEQUENCE</scope>
</reference>
<evidence type="ECO:0000313" key="6">
    <source>
        <dbReference type="EMBL" id="OIQ81206.1"/>
    </source>
</evidence>
<feature type="domain" description="ATPase BadF/BadG/BcrA/BcrD type" evidence="5">
    <location>
        <begin position="5"/>
        <end position="264"/>
    </location>
</feature>
<sequence length="269" mass="28020">MITAGIDMGSRTVKVVFLEELKVDGAPQLKWGVKGKHMMFPDELDMDVAADKALADGLKEAGISREQVTRIVSTGAGRKQVRFADADVTEVSAGARGAVFMCPSAQTVVDVGAEEGRGVKANAEGKVVDFAGNEKCAAGAGAFAESMARALQLSLKEFGEASLRSDKTIPMNAQCTVFAESEVVSLIHSATPKEDIAKSVLDAVASRVCAMVRRVGIEGDVILIGGMVNNPGFVSSLKTSLGIDHINLPDMPEYVSALGAALIAADGHA</sequence>
<keyword evidence="3" id="KW-0408">Iron</keyword>
<evidence type="ECO:0000256" key="3">
    <source>
        <dbReference type="ARBA" id="ARBA00023004"/>
    </source>
</evidence>
<dbReference type="InterPro" id="IPR043129">
    <property type="entry name" value="ATPase_NBD"/>
</dbReference>
<dbReference type="Gene3D" id="3.30.420.40">
    <property type="match status" value="2"/>
</dbReference>
<dbReference type="PANTHER" id="PTHR32329:SF2">
    <property type="entry name" value="BIFUNCTIONAL PROTEIN [INCLUDES 2-HYDROXYACYL-COA DEHYDRATASE (N-TER) AND ITS ACTIVATOR DOMAIN (C_TERM)"/>
    <property type="match status" value="1"/>
</dbReference>
<dbReference type="Pfam" id="PF01869">
    <property type="entry name" value="BcrAD_BadFG"/>
    <property type="match status" value="1"/>
</dbReference>
<dbReference type="PANTHER" id="PTHR32329">
    <property type="entry name" value="BIFUNCTIONAL PROTEIN [INCLUDES 2-HYDROXYACYL-COA DEHYDRATASE (N-TER) AND ITS ACTIVATOR DOMAIN (C_TERM)-RELATED"/>
    <property type="match status" value="1"/>
</dbReference>
<gene>
    <name evidence="6" type="primary">fldI_4</name>
    <name evidence="6" type="ORF">GALL_370340</name>
</gene>
<evidence type="ECO:0000256" key="2">
    <source>
        <dbReference type="ARBA" id="ARBA00022723"/>
    </source>
</evidence>
<dbReference type="GO" id="GO:0016787">
    <property type="term" value="F:hydrolase activity"/>
    <property type="evidence" value="ECO:0007669"/>
    <property type="project" value="UniProtKB-KW"/>
</dbReference>
<dbReference type="CDD" id="cd24107">
    <property type="entry name" value="ASKHA_NBD_benz_CoA_BzdP"/>
    <property type="match status" value="1"/>
</dbReference>
<proteinExistence type="predicted"/>
<dbReference type="InterPro" id="IPR051805">
    <property type="entry name" value="Dehydratase_Activator_Redct"/>
</dbReference>
<accession>A0A1J5QC24</accession>
<keyword evidence="2" id="KW-0479">Metal-binding</keyword>
<dbReference type="GO" id="GO:0051536">
    <property type="term" value="F:iron-sulfur cluster binding"/>
    <property type="evidence" value="ECO:0007669"/>
    <property type="project" value="UniProtKB-KW"/>
</dbReference>
<dbReference type="AlphaFoldDB" id="A0A1J5QC24"/>
<organism evidence="6">
    <name type="scientific">mine drainage metagenome</name>
    <dbReference type="NCBI Taxonomy" id="410659"/>
    <lineage>
        <taxon>unclassified sequences</taxon>
        <taxon>metagenomes</taxon>
        <taxon>ecological metagenomes</taxon>
    </lineage>
</organism>
<protein>
    <submittedName>
        <fullName evidence="6">R-phenyllactate dehydratase activator</fullName>
        <ecNumber evidence="6">3.-.-.-</ecNumber>
    </submittedName>
</protein>
<name>A0A1J5QC24_9ZZZZ</name>